<dbReference type="AlphaFoldDB" id="A0A1Q5UM27"/>
<gene>
    <name evidence="1" type="ORF">PENSUB_718</name>
</gene>
<organism evidence="1 2">
    <name type="scientific">Penicillium subrubescens</name>
    <dbReference type="NCBI Taxonomy" id="1316194"/>
    <lineage>
        <taxon>Eukaryota</taxon>
        <taxon>Fungi</taxon>
        <taxon>Dikarya</taxon>
        <taxon>Ascomycota</taxon>
        <taxon>Pezizomycotina</taxon>
        <taxon>Eurotiomycetes</taxon>
        <taxon>Eurotiomycetidae</taxon>
        <taxon>Eurotiales</taxon>
        <taxon>Aspergillaceae</taxon>
        <taxon>Penicillium</taxon>
    </lineage>
</organism>
<keyword evidence="2" id="KW-1185">Reference proteome</keyword>
<proteinExistence type="predicted"/>
<sequence>MALLTTPTYRDVLRNDLPKALQDDLPADLVILQCIAPKKSPKGTQCRRTIGREHVVKIQALLNRPMTYLEGDQDKSYAVLEELVNLCVHSGNKHGERGRDKVEKVVEKYREAIDQHLEAKKCEGNVMAVPELATMPKESFVEAEPLLVTHLSCTEVTMAIKAEGVTYPALPTTHTFFIEDKEEIAAVGSSNEAHPLLQPKNTPSRPLTNPSSPLLCKPLIQQSNPISNTLPSNPLLSLILNTLQHLFVGFISLVQVGWGHVPVETTSGEIKNNV</sequence>
<evidence type="ECO:0000313" key="1">
    <source>
        <dbReference type="EMBL" id="OKP13527.1"/>
    </source>
</evidence>
<name>A0A1Q5UM27_9EURO</name>
<evidence type="ECO:0000313" key="2">
    <source>
        <dbReference type="Proteomes" id="UP000186955"/>
    </source>
</evidence>
<comment type="caution">
    <text evidence="1">The sequence shown here is derived from an EMBL/GenBank/DDBJ whole genome shotgun (WGS) entry which is preliminary data.</text>
</comment>
<reference evidence="1 2" key="1">
    <citation type="submission" date="2016-10" db="EMBL/GenBank/DDBJ databases">
        <title>Genome sequence of the ascomycete fungus Penicillium subrubescens.</title>
        <authorList>
            <person name="De Vries R.P."/>
            <person name="Peng M."/>
            <person name="Dilokpimol A."/>
            <person name="Hilden K."/>
            <person name="Makela M.R."/>
            <person name="Grigoriev I."/>
            <person name="Riley R."/>
            <person name="Granchi Z."/>
        </authorList>
    </citation>
    <scope>NUCLEOTIDE SEQUENCE [LARGE SCALE GENOMIC DNA]</scope>
    <source>
        <strain evidence="1 2">CBS 132785</strain>
    </source>
</reference>
<protein>
    <submittedName>
        <fullName evidence="1">Uncharacterized protein</fullName>
    </submittedName>
</protein>
<dbReference type="Proteomes" id="UP000186955">
    <property type="component" value="Unassembled WGS sequence"/>
</dbReference>
<dbReference type="EMBL" id="MNBE01000128">
    <property type="protein sequence ID" value="OKP13527.1"/>
    <property type="molecule type" value="Genomic_DNA"/>
</dbReference>
<accession>A0A1Q5UM27</accession>